<evidence type="ECO:0000256" key="6">
    <source>
        <dbReference type="ARBA" id="ARBA00022953"/>
    </source>
</evidence>
<comment type="cofactor">
    <cofactor evidence="9">
        <name>Mg(2+)</name>
        <dbReference type="ChEBI" id="CHEBI:18420"/>
    </cofactor>
    <text evidence="9">Binds 2 Mg(2+) per subunit.</text>
</comment>
<evidence type="ECO:0000259" key="10">
    <source>
        <dbReference type="PROSITE" id="PS50522"/>
    </source>
</evidence>
<name>A0A8S5L5F7_9VIRU</name>
<evidence type="ECO:0000256" key="2">
    <source>
        <dbReference type="ARBA" id="ARBA00022484"/>
    </source>
</evidence>
<protein>
    <recommendedName>
        <fullName evidence="1">RNA-directed RNA polymerase</fullName>
        <ecNumber evidence="1">2.7.7.48</ecNumber>
    </recommendedName>
    <alternativeName>
        <fullName evidence="7">RNA replicase beta chain</fullName>
    </alternativeName>
</protein>
<dbReference type="InterPro" id="IPR005093">
    <property type="entry name" value="RNArep_beta"/>
</dbReference>
<evidence type="ECO:0000313" key="11">
    <source>
        <dbReference type="EMBL" id="DAD52621.1"/>
    </source>
</evidence>
<proteinExistence type="predicted"/>
<evidence type="ECO:0000313" key="12">
    <source>
        <dbReference type="Proteomes" id="UP000679027"/>
    </source>
</evidence>
<dbReference type="KEGG" id="vg:80398000"/>
<dbReference type="GO" id="GO:0003968">
    <property type="term" value="F:RNA-directed RNA polymerase activity"/>
    <property type="evidence" value="ECO:0007669"/>
    <property type="project" value="UniProtKB-KW"/>
</dbReference>
<evidence type="ECO:0000256" key="8">
    <source>
        <dbReference type="ARBA" id="ARBA00048744"/>
    </source>
</evidence>
<feature type="domain" description="RdRp catalytic" evidence="10">
    <location>
        <begin position="279"/>
        <end position="409"/>
    </location>
</feature>
<dbReference type="GO" id="GO:0039694">
    <property type="term" value="P:viral RNA genome replication"/>
    <property type="evidence" value="ECO:0007669"/>
    <property type="project" value="InterPro"/>
</dbReference>
<keyword evidence="6" id="KW-0693">Viral RNA replication</keyword>
<dbReference type="Proteomes" id="UP000679027">
    <property type="component" value="Segment"/>
</dbReference>
<evidence type="ECO:0000256" key="4">
    <source>
        <dbReference type="ARBA" id="ARBA00022695"/>
    </source>
</evidence>
<feature type="binding site" evidence="9">
    <location>
        <position position="377"/>
    </location>
    <ligand>
        <name>Mg(2+)</name>
        <dbReference type="ChEBI" id="CHEBI:18420"/>
        <label>2</label>
    </ligand>
</feature>
<keyword evidence="5" id="KW-0547">Nucleotide-binding</keyword>
<dbReference type="SUPFAM" id="SSF56672">
    <property type="entry name" value="DNA/RNA polymerases"/>
    <property type="match status" value="1"/>
</dbReference>
<dbReference type="GO" id="GO:0000166">
    <property type="term" value="F:nucleotide binding"/>
    <property type="evidence" value="ECO:0007669"/>
    <property type="project" value="UniProtKB-KW"/>
</dbReference>
<dbReference type="EC" id="2.7.7.48" evidence="1"/>
<dbReference type="PROSITE" id="PS50522">
    <property type="entry name" value="RDRP_PHAGE"/>
    <property type="match status" value="1"/>
</dbReference>
<keyword evidence="9" id="KW-0460">Magnesium</keyword>
<evidence type="ECO:0000256" key="9">
    <source>
        <dbReference type="PIRSR" id="PIRSR605093-1"/>
    </source>
</evidence>
<dbReference type="GO" id="GO:0046872">
    <property type="term" value="F:metal ion binding"/>
    <property type="evidence" value="ECO:0007669"/>
    <property type="project" value="UniProtKB-KW"/>
</dbReference>
<keyword evidence="9" id="KW-0479">Metal-binding</keyword>
<keyword evidence="2 11" id="KW-0696">RNA-directed RNA polymerase</keyword>
<dbReference type="EMBL" id="BK014157">
    <property type="protein sequence ID" value="DAD52621.1"/>
    <property type="molecule type" value="Genomic_RNA"/>
</dbReference>
<sequence length="572" mass="63356">MSTKRLSKRHRMVPNAGDRVSRVFFALCKNIGTPVALGAWLRYKYGEHAQLASMSIDACDYTSSYAFHGDYICVSFLSKYKGLKTNIDTKDVALQAFKQAELSCAETNKRFVEEQVGVPAVEAVISLAQRKISKTLGVLDPPAGERGFTFTALRDTCRWGPGATFSLSGEDATVVNKICESRISVTPSALPLLRKVMADDYHWHRARGIQSDGPTTLLSTEFQLVRGSKITVVPKNAKTDRTIGIEPTGNLFLQLGIGAYIRSQLLRVGVNLNDQSRNQRLAQRAVRENLATMDLKSASDSISVQAILQLFPLEWVELLGSVRSPYYLLDGEWHAFEKWSSMGNGYTFELESLIFWALASSVSDFLGATGAVSVYGDDVILPCECAALFSETLAWLGFTVNESKSFSTGLFRESCGIHVFDGYDVTPIYQKEIPNVLEEVHRLANRIGRLAYRMGDYNYLDPRLRAAHAAAIAGVVIRYCVPLSSEDDDGFALPISALSEHALKGAPGRYLKLPVLVFRPTSVVANGAALLAYKLRFEVPAYLNGKLALRRRGTFSVRRRWYPVLTDADWLI</sequence>
<accession>A0A8S5L5F7</accession>
<evidence type="ECO:0000256" key="3">
    <source>
        <dbReference type="ARBA" id="ARBA00022679"/>
    </source>
</evidence>
<feature type="binding site" evidence="9">
    <location>
        <position position="294"/>
    </location>
    <ligand>
        <name>Mg(2+)</name>
        <dbReference type="ChEBI" id="CHEBI:18420"/>
        <label>2</label>
    </ligand>
</feature>
<evidence type="ECO:0000256" key="7">
    <source>
        <dbReference type="ARBA" id="ARBA00030248"/>
    </source>
</evidence>
<evidence type="ECO:0000256" key="1">
    <source>
        <dbReference type="ARBA" id="ARBA00012494"/>
    </source>
</evidence>
<keyword evidence="3" id="KW-0808">Transferase</keyword>
<evidence type="ECO:0000256" key="5">
    <source>
        <dbReference type="ARBA" id="ARBA00022741"/>
    </source>
</evidence>
<organism evidence="11 12">
    <name type="scientific">ssRNA phage SRR6960551_10</name>
    <dbReference type="NCBI Taxonomy" id="2786548"/>
    <lineage>
        <taxon>Viruses</taxon>
        <taxon>Riboviria</taxon>
        <taxon>Orthornavirae</taxon>
        <taxon>Lenarviricota</taxon>
        <taxon>Leviviricetes</taxon>
        <taxon>Norzivirales</taxon>
        <taxon>Fiersviridae</taxon>
        <taxon>Behevivirus</taxon>
        <taxon>Behevivirus limivivens</taxon>
    </lineage>
</organism>
<dbReference type="InterPro" id="IPR007096">
    <property type="entry name" value="RNA-dir_Rpol_cat_phage"/>
</dbReference>
<dbReference type="InterPro" id="IPR043502">
    <property type="entry name" value="DNA/RNA_pol_sf"/>
</dbReference>
<keyword evidence="12" id="KW-1185">Reference proteome</keyword>
<dbReference type="RefSeq" id="YP_010769086.1">
    <property type="nucleotide sequence ID" value="NC_073873.1"/>
</dbReference>
<gene>
    <name evidence="11" type="primary">SRR6960551_10_3</name>
</gene>
<keyword evidence="4" id="KW-0548">Nucleotidyltransferase</keyword>
<comment type="catalytic activity">
    <reaction evidence="8">
        <text>RNA(n) + a ribonucleoside 5'-triphosphate = RNA(n+1) + diphosphate</text>
        <dbReference type="Rhea" id="RHEA:21248"/>
        <dbReference type="Rhea" id="RHEA-COMP:14527"/>
        <dbReference type="Rhea" id="RHEA-COMP:17342"/>
        <dbReference type="ChEBI" id="CHEBI:33019"/>
        <dbReference type="ChEBI" id="CHEBI:61557"/>
        <dbReference type="ChEBI" id="CHEBI:140395"/>
        <dbReference type="EC" id="2.7.7.48"/>
    </reaction>
</comment>
<reference evidence="11" key="1">
    <citation type="submission" date="2020-09" db="EMBL/GenBank/DDBJ databases">
        <title>Leviviricetes taxonomy.</title>
        <authorList>
            <person name="Stockdale S.R."/>
            <person name="Callanan J."/>
            <person name="Adriaenssens E.M."/>
            <person name="Kuhn J.H."/>
            <person name="Rumnieks J."/>
            <person name="Shkoporov A."/>
            <person name="Draper L.A."/>
            <person name="Ross P."/>
            <person name="Hill C."/>
        </authorList>
    </citation>
    <scope>NUCLEOTIDE SEQUENCE</scope>
</reference>
<dbReference type="GeneID" id="80398000"/>
<feature type="binding site" evidence="9">
    <location>
        <position position="378"/>
    </location>
    <ligand>
        <name>Mg(2+)</name>
        <dbReference type="ChEBI" id="CHEBI:18420"/>
        <label>2</label>
    </ligand>
</feature>
<dbReference type="Pfam" id="PF03431">
    <property type="entry name" value="RNA_replicase_B"/>
    <property type="match status" value="1"/>
</dbReference>